<dbReference type="SUPFAM" id="SSF49562">
    <property type="entry name" value="C2 domain (Calcium/lipid-binding domain, CaLB)"/>
    <property type="match status" value="2"/>
</dbReference>
<dbReference type="Gene3D" id="2.60.40.150">
    <property type="entry name" value="C2 domain"/>
    <property type="match status" value="2"/>
</dbReference>
<feature type="domain" description="C2" evidence="7">
    <location>
        <begin position="160"/>
        <end position="282"/>
    </location>
</feature>
<evidence type="ECO:0000259" key="8">
    <source>
        <dbReference type="PROSITE" id="PS51258"/>
    </source>
</evidence>
<dbReference type="PANTHER" id="PTHR45999:SF2">
    <property type="entry name" value="PROTEIN UNC-13 HOMOLOG 4B"/>
    <property type="match status" value="1"/>
</dbReference>
<accession>A0A8D8CKM7</accession>
<feature type="domain" description="MHD1" evidence="8">
    <location>
        <begin position="622"/>
        <end position="743"/>
    </location>
</feature>
<evidence type="ECO:0000256" key="5">
    <source>
        <dbReference type="ARBA" id="ARBA00022490"/>
    </source>
</evidence>
<keyword evidence="6" id="KW-0967">Endosome</keyword>
<sequence>MNHNPNLSHYISNKFETLQSMLGGKPKPDTRSRALQREAFFEKFGTRLRQRSRHLELQTKREVTPQDDTAETQELFGGTTPAQVNPSSANGSAATVANHHQDVPTAEANTTMLGTMEADAVEDLYEKVLTEIVHGNINRSDVSEKALFSYAQDVFNMNEKAHEEILKKARVKPASEVHLRVELVEAKLTERTTVTGALNAFVIMYLQTGLPDVVRSTIQENTNNPKWKECFTLPTSENSNENLILEVFHHDCNMTKVTKTVRVCQKYALSCVKPRSSYQKLIGRTSIPVESISSSGLVMWYSLNKTKRTDPQGTIKLKFHFSSAQNKEQAIEQHEMLTKLFLEYELNSSSVARYWWSGKFTAAGEAILNQHAICADLTATEKVLIYWNAYTTIHVTYRVAFGLFQGMLEKICPLVRSNSISPGDLNKFWNGVQLLLPSCLAVIMKLRKRIAGDNDIVKTVTSVLHILDKVDSIRETCNIPLFLPEKFEHFKHKLEQNPNISIHDVVLLAVRIGAKKWFDEAVSNTMKATFSDEEKLTGSINLIQLLQSDIIRATSYYNTPFRSILDIEYTRELCKQHEASVVAHLKPIVEKMCKGFKKLTIRLDQHNRVGEMDQLDMSTTLFELYIVLRLFIMETDKELSLAHNPDIINYHFWFSKGISHWIDVFALKALARLSRAIDCDTLEVVPGAQPSQSVSAAEFLSIVRQMRAFWEELAWPDPQELNRFLKRSIGDICSCCVYYADRISTKLRPPLDTKSVDASSSLEMAQKCNLVNSNLSILIEVMASLPDDVGYCQVDINANNEQQQLEQTLPINGLSSWKTKTLKLLVDRCMAFLKVKMEDSLNNFERVKGETENFTNKTSTMIKRDLQDSDLRLVEDELWKGITTEISAIIKRSIDKKASISSFGNLKDFYAIIAQAYLPELQDLQDDKVLSERLFTIEKQLYLYSSSTRDLIHQYYLACLDAQNRLDEPDRGVLTVRCAFRNDTLEIQMIGAEDIKLPLDFKGSCDSYVKLNLVPGYKFSSVTMPKTRTKSKNHSPTYNEKFALKLSEEQRNIPDALLAFNVKVSEMLGLSQRHVGECFIRLDSIPTLESERDINSIDIQQLFLTMPENIESDCIPVLEYRQNDKEAVQFFKKLKQKLGKAAYTGSVISIF</sequence>
<name>A0A8D8CKM7_CULPI</name>
<dbReference type="InterPro" id="IPR000008">
    <property type="entry name" value="C2_dom"/>
</dbReference>
<dbReference type="Gene3D" id="1.10.357.50">
    <property type="match status" value="1"/>
</dbReference>
<keyword evidence="4" id="KW-0268">Exocytosis</keyword>
<dbReference type="EMBL" id="HBUE01120634">
    <property type="protein sequence ID" value="CAG6492306.1"/>
    <property type="molecule type" value="Transcribed_RNA"/>
</dbReference>
<reference evidence="10" key="1">
    <citation type="submission" date="2021-05" db="EMBL/GenBank/DDBJ databases">
        <authorList>
            <person name="Alioto T."/>
            <person name="Alioto T."/>
            <person name="Gomez Garrido J."/>
        </authorList>
    </citation>
    <scope>NUCLEOTIDE SEQUENCE</scope>
</reference>
<dbReference type="InterPro" id="IPR035892">
    <property type="entry name" value="C2_domain_sf"/>
</dbReference>
<dbReference type="CDD" id="cd00030">
    <property type="entry name" value="C2"/>
    <property type="match status" value="1"/>
</dbReference>
<comment type="similarity">
    <text evidence="3">Belongs to the unc-13 family.</text>
</comment>
<evidence type="ECO:0000256" key="4">
    <source>
        <dbReference type="ARBA" id="ARBA00022483"/>
    </source>
</evidence>
<dbReference type="PANTHER" id="PTHR45999">
    <property type="entry name" value="UNC-13-4A, ISOFORM B"/>
    <property type="match status" value="1"/>
</dbReference>
<keyword evidence="5" id="KW-0963">Cytoplasm</keyword>
<dbReference type="PROSITE" id="PS51258">
    <property type="entry name" value="MHD1"/>
    <property type="match status" value="1"/>
</dbReference>
<dbReference type="GO" id="GO:0005770">
    <property type="term" value="C:late endosome"/>
    <property type="evidence" value="ECO:0007669"/>
    <property type="project" value="UniProtKB-SubCell"/>
</dbReference>
<organism evidence="10">
    <name type="scientific">Culex pipiens</name>
    <name type="common">House mosquito</name>
    <dbReference type="NCBI Taxonomy" id="7175"/>
    <lineage>
        <taxon>Eukaryota</taxon>
        <taxon>Metazoa</taxon>
        <taxon>Ecdysozoa</taxon>
        <taxon>Arthropoda</taxon>
        <taxon>Hexapoda</taxon>
        <taxon>Insecta</taxon>
        <taxon>Pterygota</taxon>
        <taxon>Neoptera</taxon>
        <taxon>Endopterygota</taxon>
        <taxon>Diptera</taxon>
        <taxon>Nematocera</taxon>
        <taxon>Culicoidea</taxon>
        <taxon>Culicidae</taxon>
        <taxon>Culicinae</taxon>
        <taxon>Culicini</taxon>
        <taxon>Culex</taxon>
        <taxon>Culex</taxon>
    </lineage>
</organism>
<dbReference type="AlphaFoldDB" id="A0A8D8CKM7"/>
<dbReference type="InterPro" id="IPR014770">
    <property type="entry name" value="Munc13_1"/>
</dbReference>
<dbReference type="PROSITE" id="PS50004">
    <property type="entry name" value="C2"/>
    <property type="match status" value="2"/>
</dbReference>
<evidence type="ECO:0000256" key="3">
    <source>
        <dbReference type="ARBA" id="ARBA00005823"/>
    </source>
</evidence>
<evidence type="ECO:0000256" key="6">
    <source>
        <dbReference type="ARBA" id="ARBA00022753"/>
    </source>
</evidence>
<dbReference type="InterPro" id="IPR014772">
    <property type="entry name" value="Munc13_dom-2"/>
</dbReference>
<dbReference type="SMART" id="SM00239">
    <property type="entry name" value="C2"/>
    <property type="match status" value="2"/>
</dbReference>
<dbReference type="InterPro" id="IPR052095">
    <property type="entry name" value="UNC-13_domain"/>
</dbReference>
<feature type="domain" description="C2" evidence="7">
    <location>
        <begin position="965"/>
        <end position="1095"/>
    </location>
</feature>
<evidence type="ECO:0000313" key="10">
    <source>
        <dbReference type="EMBL" id="CAG6492306.1"/>
    </source>
</evidence>
<dbReference type="GO" id="GO:0006887">
    <property type="term" value="P:exocytosis"/>
    <property type="evidence" value="ECO:0007669"/>
    <property type="project" value="UniProtKB-KW"/>
</dbReference>
<dbReference type="Pfam" id="PF00168">
    <property type="entry name" value="C2"/>
    <property type="match status" value="2"/>
</dbReference>
<feature type="domain" description="MHD2" evidence="9">
    <location>
        <begin position="845"/>
        <end position="955"/>
    </location>
</feature>
<evidence type="ECO:0000256" key="1">
    <source>
        <dbReference type="ARBA" id="ARBA00004496"/>
    </source>
</evidence>
<dbReference type="PROSITE" id="PS51259">
    <property type="entry name" value="MHD2"/>
    <property type="match status" value="1"/>
</dbReference>
<protein>
    <submittedName>
        <fullName evidence="10">Protein unc-13 homolog D</fullName>
    </submittedName>
</protein>
<proteinExistence type="inferred from homology"/>
<evidence type="ECO:0000259" key="9">
    <source>
        <dbReference type="PROSITE" id="PS51259"/>
    </source>
</evidence>
<evidence type="ECO:0000259" key="7">
    <source>
        <dbReference type="PROSITE" id="PS50004"/>
    </source>
</evidence>
<evidence type="ECO:0000256" key="2">
    <source>
        <dbReference type="ARBA" id="ARBA00004603"/>
    </source>
</evidence>
<dbReference type="GO" id="GO:0099503">
    <property type="term" value="C:secretory vesicle"/>
    <property type="evidence" value="ECO:0007669"/>
    <property type="project" value="TreeGrafter"/>
</dbReference>
<comment type="subcellular location">
    <subcellularLocation>
        <location evidence="1">Cytoplasm</location>
    </subcellularLocation>
    <subcellularLocation>
        <location evidence="2">Late endosome</location>
    </subcellularLocation>
</comment>